<evidence type="ECO:0000313" key="2">
    <source>
        <dbReference type="EMBL" id="TKJ43824.1"/>
    </source>
</evidence>
<sequence length="137" mass="14936">MKRKILTPVVLAVALLLVASAVWAESNWEGTFCEIDPSQFPGISGTWKGTFHTITTPSTFPYFLGTWDSDGHSGACGGIALLGTAAGDYCVVNGWAEVDGDTLYDCWKGSFNEKTGLAHGTWKTELYYGEWEGRMLE</sequence>
<dbReference type="EMBL" id="NJBO01000002">
    <property type="protein sequence ID" value="TKJ43824.1"/>
    <property type="molecule type" value="Genomic_DNA"/>
</dbReference>
<evidence type="ECO:0000256" key="1">
    <source>
        <dbReference type="SAM" id="SignalP"/>
    </source>
</evidence>
<feature type="signal peptide" evidence="1">
    <location>
        <begin position="1"/>
        <end position="24"/>
    </location>
</feature>
<dbReference type="AlphaFoldDB" id="A0A532V9D2"/>
<name>A0A532V9D2_UNCT6</name>
<keyword evidence="1" id="KW-0732">Signal</keyword>
<dbReference type="Proteomes" id="UP000317778">
    <property type="component" value="Unassembled WGS sequence"/>
</dbReference>
<organism evidence="2 3">
    <name type="scientific">candidate division TA06 bacterium B3_TA06</name>
    <dbReference type="NCBI Taxonomy" id="2012487"/>
    <lineage>
        <taxon>Bacteria</taxon>
        <taxon>Bacteria division TA06</taxon>
    </lineage>
</organism>
<reference evidence="2 3" key="1">
    <citation type="submission" date="2017-06" db="EMBL/GenBank/DDBJ databases">
        <title>Novel microbial phyla capable of carbon fixation and sulfur reduction in deep-sea sediments.</title>
        <authorList>
            <person name="Huang J."/>
            <person name="Baker B."/>
            <person name="Wang Y."/>
        </authorList>
    </citation>
    <scope>NUCLEOTIDE SEQUENCE [LARGE SCALE GENOMIC DNA]</scope>
    <source>
        <strain evidence="2">B3_TA06</strain>
    </source>
</reference>
<protein>
    <submittedName>
        <fullName evidence="2">Uncharacterized protein</fullName>
    </submittedName>
</protein>
<evidence type="ECO:0000313" key="3">
    <source>
        <dbReference type="Proteomes" id="UP000317778"/>
    </source>
</evidence>
<accession>A0A532V9D2</accession>
<comment type="caution">
    <text evidence="2">The sequence shown here is derived from an EMBL/GenBank/DDBJ whole genome shotgun (WGS) entry which is preliminary data.</text>
</comment>
<feature type="chain" id="PRO_5021834628" evidence="1">
    <location>
        <begin position="25"/>
        <end position="137"/>
    </location>
</feature>
<proteinExistence type="predicted"/>
<gene>
    <name evidence="2" type="ORF">CEE36_01525</name>
</gene>